<accession>A0ABX8ZLB0</accession>
<gene>
    <name evidence="3" type="ORF">K3148_13265</name>
</gene>
<dbReference type="RefSeq" id="WP_221425231.1">
    <property type="nucleotide sequence ID" value="NZ_CP081295.1"/>
</dbReference>
<evidence type="ECO:0000313" key="4">
    <source>
        <dbReference type="Proteomes" id="UP000824281"/>
    </source>
</evidence>
<proteinExistence type="predicted"/>
<dbReference type="Proteomes" id="UP000824281">
    <property type="component" value="Chromosome"/>
</dbReference>
<feature type="domain" description="DM13" evidence="2">
    <location>
        <begin position="40"/>
        <end position="147"/>
    </location>
</feature>
<dbReference type="InterPro" id="IPR019545">
    <property type="entry name" value="DM13_domain"/>
</dbReference>
<dbReference type="Pfam" id="PF10517">
    <property type="entry name" value="DM13"/>
    <property type="match status" value="1"/>
</dbReference>
<keyword evidence="4" id="KW-1185">Reference proteome</keyword>
<dbReference type="PROSITE" id="PS51549">
    <property type="entry name" value="DM13"/>
    <property type="match status" value="1"/>
</dbReference>
<reference evidence="3 4" key="1">
    <citation type="submission" date="2021-08" db="EMBL/GenBank/DDBJ databases">
        <title>Comparative Genomics Analysis of the Genus Qipengyuania Reveals Extensive Genetic Diversity and Metabolic Versatility, Including the Description of Fifteen Novel Species.</title>
        <authorList>
            <person name="Liu Y."/>
        </authorList>
    </citation>
    <scope>NUCLEOTIDE SEQUENCE [LARGE SCALE GENOMIC DNA]</scope>
    <source>
        <strain evidence="3 4">1NDH13</strain>
    </source>
</reference>
<dbReference type="EMBL" id="CP081295">
    <property type="protein sequence ID" value="QZD89751.1"/>
    <property type="molecule type" value="Genomic_DNA"/>
</dbReference>
<protein>
    <submittedName>
        <fullName evidence="3">DM13 domain-containing protein</fullName>
    </submittedName>
</protein>
<feature type="chain" id="PRO_5047467627" evidence="1">
    <location>
        <begin position="23"/>
        <end position="147"/>
    </location>
</feature>
<organism evidence="3 4">
    <name type="scientific">Qipengyuania aurantiaca</name>
    <dbReference type="NCBI Taxonomy" id="2867233"/>
    <lineage>
        <taxon>Bacteria</taxon>
        <taxon>Pseudomonadati</taxon>
        <taxon>Pseudomonadota</taxon>
        <taxon>Alphaproteobacteria</taxon>
        <taxon>Sphingomonadales</taxon>
        <taxon>Erythrobacteraceae</taxon>
        <taxon>Qipengyuania</taxon>
    </lineage>
</organism>
<keyword evidence="1" id="KW-0732">Signal</keyword>
<name>A0ABX8ZLB0_9SPHN</name>
<feature type="signal peptide" evidence="1">
    <location>
        <begin position="1"/>
        <end position="22"/>
    </location>
</feature>
<evidence type="ECO:0000259" key="2">
    <source>
        <dbReference type="PROSITE" id="PS51549"/>
    </source>
</evidence>
<evidence type="ECO:0000313" key="3">
    <source>
        <dbReference type="EMBL" id="QZD89751.1"/>
    </source>
</evidence>
<evidence type="ECO:0000256" key="1">
    <source>
        <dbReference type="SAM" id="SignalP"/>
    </source>
</evidence>
<sequence>MFSIKALAPLALAIATTTTVLTAGVVIAQPAAAAQLHSKGAFVGDRAHPAQGKASVVQLKGGGFGIKLHDDFKVRGGPDLRVWVSESKSPTGGRAVRAAEHIDVGRLRSSSGEQIYRLPADHDLAKAQSVVIWCHAFGVFFGAAALR</sequence>